<dbReference type="InterPro" id="IPR036390">
    <property type="entry name" value="WH_DNA-bd_sf"/>
</dbReference>
<dbReference type="InterPro" id="IPR003593">
    <property type="entry name" value="AAA+_ATPase"/>
</dbReference>
<evidence type="ECO:0000256" key="3">
    <source>
        <dbReference type="ARBA" id="ARBA00022664"/>
    </source>
</evidence>
<evidence type="ECO:0000256" key="9">
    <source>
        <dbReference type="ARBA" id="ARBA00022840"/>
    </source>
</evidence>
<dbReference type="FunFam" id="3.40.50.300:FF:000062">
    <property type="entry name" value="U5 small nuclear ribonucleoprotein helicase"/>
    <property type="match status" value="1"/>
</dbReference>
<dbReference type="SUPFAM" id="SSF52540">
    <property type="entry name" value="P-loop containing nucleoside triphosphate hydrolases"/>
    <property type="match status" value="4"/>
</dbReference>
<comment type="catalytic activity">
    <reaction evidence="13">
        <text>ATP + H2O = ADP + phosphate + H(+)</text>
        <dbReference type="Rhea" id="RHEA:13065"/>
        <dbReference type="ChEBI" id="CHEBI:15377"/>
        <dbReference type="ChEBI" id="CHEBI:15378"/>
        <dbReference type="ChEBI" id="CHEBI:30616"/>
        <dbReference type="ChEBI" id="CHEBI:43474"/>
        <dbReference type="ChEBI" id="CHEBI:456216"/>
        <dbReference type="EC" id="3.6.4.13"/>
    </reaction>
</comment>
<dbReference type="PROSITE" id="PS51194">
    <property type="entry name" value="HELICASE_CTER"/>
    <property type="match status" value="1"/>
</dbReference>
<evidence type="ECO:0000256" key="2">
    <source>
        <dbReference type="ARBA" id="ARBA00012552"/>
    </source>
</evidence>
<evidence type="ECO:0000256" key="14">
    <source>
        <dbReference type="ARBA" id="ARBA00055371"/>
    </source>
</evidence>
<dbReference type="Gene3D" id="3.40.50.300">
    <property type="entry name" value="P-loop containing nucleotide triphosphate hydrolases"/>
    <property type="match status" value="4"/>
</dbReference>
<dbReference type="EMBL" id="LR999451">
    <property type="protein sequence ID" value="CAE5958115.1"/>
    <property type="molecule type" value="Genomic_DNA"/>
</dbReference>
<keyword evidence="8" id="KW-0347">Helicase</keyword>
<dbReference type="Pfam" id="PF00270">
    <property type="entry name" value="DEAD"/>
    <property type="match status" value="2"/>
</dbReference>
<dbReference type="InterPro" id="IPR050474">
    <property type="entry name" value="Hel308_SKI2-like"/>
</dbReference>
<dbReference type="Gene3D" id="2.60.40.150">
    <property type="entry name" value="C2 domain"/>
    <property type="match status" value="2"/>
</dbReference>
<evidence type="ECO:0000256" key="10">
    <source>
        <dbReference type="ARBA" id="ARBA00022884"/>
    </source>
</evidence>
<accession>A0A8S1ZKW3</accession>
<reference evidence="18" key="1">
    <citation type="submission" date="2021-01" db="EMBL/GenBank/DDBJ databases">
        <authorList>
            <person name="Bezrukov I."/>
        </authorList>
    </citation>
    <scope>NUCLEOTIDE SEQUENCE</scope>
</reference>
<feature type="region of interest" description="Disordered" evidence="15">
    <location>
        <begin position="24"/>
        <end position="100"/>
    </location>
</feature>
<feature type="domain" description="Helicase ATP-binding" evidence="16">
    <location>
        <begin position="514"/>
        <end position="697"/>
    </location>
</feature>
<dbReference type="SMART" id="SM00382">
    <property type="entry name" value="AAA"/>
    <property type="match status" value="2"/>
</dbReference>
<evidence type="ECO:0000313" key="18">
    <source>
        <dbReference type="EMBL" id="CAE5958115.1"/>
    </source>
</evidence>
<proteinExistence type="predicted"/>
<dbReference type="SUPFAM" id="SSF81296">
    <property type="entry name" value="E set domains"/>
    <property type="match status" value="1"/>
</dbReference>
<dbReference type="InterPro" id="IPR001650">
    <property type="entry name" value="Helicase_C-like"/>
</dbReference>
<evidence type="ECO:0000256" key="15">
    <source>
        <dbReference type="SAM" id="MobiDB-lite"/>
    </source>
</evidence>
<dbReference type="GO" id="GO:0003723">
    <property type="term" value="F:RNA binding"/>
    <property type="evidence" value="ECO:0007669"/>
    <property type="project" value="UniProtKB-KW"/>
</dbReference>
<dbReference type="PANTHER" id="PTHR47961">
    <property type="entry name" value="DNA POLYMERASE THETA, PUTATIVE (AFU_ORTHOLOGUE AFUA_1G05260)-RELATED"/>
    <property type="match status" value="1"/>
</dbReference>
<dbReference type="FunFam" id="1.10.150.20:FF:000013">
    <property type="entry name" value="U5 small nuclear ribonucleoprotein kDa helicase"/>
    <property type="match status" value="1"/>
</dbReference>
<evidence type="ECO:0000256" key="8">
    <source>
        <dbReference type="ARBA" id="ARBA00022806"/>
    </source>
</evidence>
<keyword evidence="4" id="KW-0747">Spliceosome</keyword>
<dbReference type="GO" id="GO:0005681">
    <property type="term" value="C:spliceosomal complex"/>
    <property type="evidence" value="ECO:0007669"/>
    <property type="project" value="UniProtKB-KW"/>
</dbReference>
<dbReference type="Proteomes" id="UP000682877">
    <property type="component" value="Chromosome 1"/>
</dbReference>
<sequence length="2171" mass="246936">MANLGGGAEAHARFKQYEYRANSSLVLTTDNRPRDTHEPTGEPETLWGKIDPRSFGDRVAKGRPQELEDKLKKSKKKERDVVDDTANVRQSKRRRLREESVLTDTDDAVYQPKTKETRAAYEAMLSLIQQQLGGQPLSIVSGAADEILAVLKNDTFRNPEKKMEIEKLLNHIENHEFDQLVSIGKLITDFQEGGDSGGGKADDDEGLDDDLGVAVEFEENEEDDDESDPDMVQEEDDEEDEEPTRTGGMQVDAGINDEDAGDANEGANLNVQDIDAYWLQRKISQAYEQQIDPQQCQVLAEELLKVLAEGDDRVVENKLLMHLQFEKFSLVKFLLRNRLKVVWCTRLARAEDQEERKRIEEEMRGLGPELTAIVEQLHATRATAKEREENLQKSINEEARRLKDETGGDGGRGRRDVADRDSESGWVKGQRQMLDLESLAFDQGGLLMANKKCDLPPGSYRSHGKGYDEVHVPWVSKKVDSNEKLVKITEMPDWAQPAFKGMQQLNRVQSKVYDTALFKAENILLCAPTGAGKTNVAMLTILQQLEMNRNEDGTYNHGDYKIVYVAPMKALVAEVVGNLSNRLKDYGVTVRELSGDQSLTGREIEETQIIVTTPEKWDIITRKSGDRTYTQLVRLLIIDEIHLLHDNRGPVLESIVARTLRQIETTKENIRLVGLSATLPNYEDVALFLRVDLKKGLFKFDRSYRPVPLHQQYIGISVKKPLQRFQLMNDLCYQKVLAGAGKHQVLIFVHSRKETAKTARAIRDTAMANDTLSRFLKEDSVTREVLQSHVDIVKNGELKDILPYGFAIHHAGLTRGDREIVENLFAQGHVQVLVSTATLAWGVNLPAHTVIIKGTQVYNPEKGAWMELSPLDVMQMLGRAGRPQYDQHGEGIIITGYSELQYYLSLMNEQLPIESQFISKLADQLNAEIVLGTVQNAREACHWLGYTYLYIRMVRNPTLYGLAPDALAKDVVLEERRADLIHSAATILDKNNLVKYDRKSGYFQVTDLGRIASYYYITHGTIATYNEHLKPTMGDIDLYRLFSLSEEFKYVTVRQDEKMELAKLLDRVPIPIKETLEEPSAKINVLLQAYISQLKLEGLSLTSDMVYITQSAGRLVRALYEIVLKRGWAQLAEKALNLSKMVGKRMWSVQTPLRQFHGIPNDILMKLEKKDLVWERYYDLSSQELGELIRSPKMGRPLHKFIHQFPKVTLSAHVQPITRTVLKVELTVTPDFLWDEKIHKYVEPFWIIVEDNDGEKILHHEYFLLKKQYIDEDHTLNFTVPIFEPLPPQYFVRVVSDKWLGSETVLPVSFRHLILPEKYPPPTELLDLQPLPVTALRNPNYEILYQDFKHFNPVQTQVFTVLYNTNDNVLVAAPTGSGKTICAEFAILRNHQEGPDATMRVVYIAPLEAIAKEQFRIWEGKFGKGLGLRVVELTGETALDLKLLEKGQIIISTPEKWDALSRRWKQRKYVQQVSLFIVDELHLIGGQGGPVLEVIVSRMRYISSQVNNKIRIVALSTSLANAKDLGEWIGASSHGLFNFPPGVRPVPLEIHIQGVDISSFEARMQAMTKPSYTAIVQHAKNKKPAIVFVPTRKHVRLTAVDLMAYSHMDNPQSPDFLLGKLEELDPFVDQIREETLKETLRHGIGYLHEGLSSLDQEIVTQLFEAGRIQACVMSSSLCWGTPLTAHLVVVMGTQYYDGRENSHSDYPVPDLLQMMGRASRPLLDNAGKCVIFCHAPRKEYYKKFLYEAYPVESQLQHFLHDNFNAEVVAGVIENKQDAVDYLTWTFMYRRLPQNPNYYNLQGVSHRHLSDHLSELVENTLSNLEASKCIEIEDEMELSPLNLGMIASYYYISYTTIERFSSLLSSKTKMKGLLEILTSASEYDMIPIRPGEEDTVRRLINHQRFSFENPKCTDPHVKANALLQAHFSRQNIGGNLAMDQRDVLLSATRLLQAMVDVISSNGWLNLALLAMEVSQMVTQGMWERDSMLLQLPHFTKDLAKRCQENPGKNIETVFDLVEMEDEERQELLKMSDAQLLDIARFCNRFPNIDLTYEIVGSEEVNPGKEVTLQVMLERDMEGRTEVGPVDSLRYPKTKEEGWWLVVGDTKTNQLLAIKRVSLQRKAKVKLDFTVPSEPGEKSYTLYFMCDSYLGCDQEYSFSVDVKGSGAGDHMEE</sequence>
<evidence type="ECO:0000256" key="1">
    <source>
        <dbReference type="ARBA" id="ARBA00004123"/>
    </source>
</evidence>
<dbReference type="Pfam" id="PF23445">
    <property type="entry name" value="WHD_SNRNP200"/>
    <property type="match status" value="2"/>
</dbReference>
<dbReference type="CDD" id="cd18021">
    <property type="entry name" value="DEXHc_Brr2_2"/>
    <property type="match status" value="1"/>
</dbReference>
<dbReference type="InterPro" id="IPR014756">
    <property type="entry name" value="Ig_E-set"/>
</dbReference>
<dbReference type="PIRSF" id="PIRSF039073">
    <property type="entry name" value="BRR2"/>
    <property type="match status" value="1"/>
</dbReference>
<evidence type="ECO:0000256" key="5">
    <source>
        <dbReference type="ARBA" id="ARBA00022737"/>
    </source>
</evidence>
<dbReference type="FunFam" id="1.10.10.10:FF:000012">
    <property type="entry name" value="U5 small nuclear ribonucleoprotein helicase"/>
    <property type="match status" value="1"/>
</dbReference>
<comment type="subcellular location">
    <subcellularLocation>
        <location evidence="1">Nucleus</location>
    </subcellularLocation>
</comment>
<keyword evidence="7" id="KW-0378">Hydrolase</keyword>
<dbReference type="PANTHER" id="PTHR47961:SF4">
    <property type="entry name" value="ACTIVATING SIGNAL COINTEGRATOR 1 COMPLEX SUBUNIT 3"/>
    <property type="match status" value="1"/>
</dbReference>
<dbReference type="CDD" id="cd18795">
    <property type="entry name" value="SF2_C_Ski2"/>
    <property type="match status" value="1"/>
</dbReference>
<dbReference type="Gene3D" id="1.10.150.20">
    <property type="entry name" value="5' to 3' exonuclease, C-terminal subdomain"/>
    <property type="match status" value="2"/>
</dbReference>
<dbReference type="GO" id="GO:0008380">
    <property type="term" value="P:RNA splicing"/>
    <property type="evidence" value="ECO:0007669"/>
    <property type="project" value="UniProtKB-KW"/>
</dbReference>
<dbReference type="FunFam" id="1.10.3380.10:FF:000001">
    <property type="entry name" value="U5 small nuclear ribonucleoprotein helicase"/>
    <property type="match status" value="1"/>
</dbReference>
<dbReference type="SMART" id="SM00490">
    <property type="entry name" value="HELICc"/>
    <property type="match status" value="2"/>
</dbReference>
<dbReference type="GO" id="GO:0003724">
    <property type="term" value="F:RNA helicase activity"/>
    <property type="evidence" value="ECO:0007669"/>
    <property type="project" value="UniProtKB-EC"/>
</dbReference>
<dbReference type="GO" id="GO:0005524">
    <property type="term" value="F:ATP binding"/>
    <property type="evidence" value="ECO:0007669"/>
    <property type="project" value="UniProtKB-KW"/>
</dbReference>
<dbReference type="InterPro" id="IPR036388">
    <property type="entry name" value="WH-like_DNA-bd_sf"/>
</dbReference>
<feature type="compositionally biased region" description="Basic and acidic residues" evidence="15">
    <location>
        <begin position="31"/>
        <end position="40"/>
    </location>
</feature>
<dbReference type="FunFam" id="1.10.150.20:FF:000004">
    <property type="entry name" value="U5 small nuclear ribonucleoprotein helicase"/>
    <property type="match status" value="1"/>
</dbReference>
<dbReference type="SUPFAM" id="SSF158702">
    <property type="entry name" value="Sec63 N-terminal domain-like"/>
    <property type="match status" value="2"/>
</dbReference>
<feature type="compositionally biased region" description="Basic and acidic residues" evidence="15">
    <location>
        <begin position="383"/>
        <end position="423"/>
    </location>
</feature>
<dbReference type="GO" id="GO:0016787">
    <property type="term" value="F:hydrolase activity"/>
    <property type="evidence" value="ECO:0007669"/>
    <property type="project" value="UniProtKB-KW"/>
</dbReference>
<dbReference type="FunFam" id="3.40.50.300:FF:000254">
    <property type="entry name" value="U5 small nuclear ribonucleoprotein helicase"/>
    <property type="match status" value="1"/>
</dbReference>
<evidence type="ECO:0000256" key="11">
    <source>
        <dbReference type="ARBA" id="ARBA00023187"/>
    </source>
</evidence>
<dbReference type="Pfam" id="PF02889">
    <property type="entry name" value="Sec63"/>
    <property type="match status" value="2"/>
</dbReference>
<dbReference type="FunFam" id="1.10.3380.10:FF:000010">
    <property type="entry name" value="DExH-box ATP-dependent RNA helicase DExH12"/>
    <property type="match status" value="1"/>
</dbReference>
<dbReference type="EC" id="3.6.4.13" evidence="2"/>
<evidence type="ECO:0000256" key="12">
    <source>
        <dbReference type="ARBA" id="ARBA00023242"/>
    </source>
</evidence>
<evidence type="ECO:0000313" key="19">
    <source>
        <dbReference type="Proteomes" id="UP000682877"/>
    </source>
</evidence>
<evidence type="ECO:0000256" key="6">
    <source>
        <dbReference type="ARBA" id="ARBA00022741"/>
    </source>
</evidence>
<dbReference type="InterPro" id="IPR027417">
    <property type="entry name" value="P-loop_NTPase"/>
</dbReference>
<dbReference type="SUPFAM" id="SSF46785">
    <property type="entry name" value="Winged helix' DNA-binding domain"/>
    <property type="match status" value="2"/>
</dbReference>
<dbReference type="PROSITE" id="PS51192">
    <property type="entry name" value="HELICASE_ATP_BIND_1"/>
    <property type="match status" value="2"/>
</dbReference>
<dbReference type="Pfam" id="PF18149">
    <property type="entry name" value="Helicase_PWI"/>
    <property type="match status" value="1"/>
</dbReference>
<feature type="compositionally biased region" description="Acidic residues" evidence="15">
    <location>
        <begin position="217"/>
        <end position="242"/>
    </location>
</feature>
<dbReference type="CDD" id="cd18019">
    <property type="entry name" value="DEXHc_Brr2_1"/>
    <property type="match status" value="1"/>
</dbReference>
<evidence type="ECO:0000256" key="7">
    <source>
        <dbReference type="ARBA" id="ARBA00022801"/>
    </source>
</evidence>
<dbReference type="InterPro" id="IPR057842">
    <property type="entry name" value="WH_MER3"/>
</dbReference>
<keyword evidence="3" id="KW-0507">mRNA processing</keyword>
<dbReference type="FunFam" id="3.40.50.300:FF:000102">
    <property type="entry name" value="RNA helicase, activating signal cointegrator 1"/>
    <property type="match status" value="1"/>
</dbReference>
<gene>
    <name evidence="18" type="ORF">AARE701A_LOCUS1747</name>
</gene>
<evidence type="ECO:0000256" key="13">
    <source>
        <dbReference type="ARBA" id="ARBA00047984"/>
    </source>
</evidence>
<keyword evidence="12" id="KW-0539">Nucleus</keyword>
<dbReference type="InterPro" id="IPR014001">
    <property type="entry name" value="Helicase_ATP-bd"/>
</dbReference>
<keyword evidence="9" id="KW-0067">ATP-binding</keyword>
<dbReference type="Gene3D" id="1.10.10.10">
    <property type="entry name" value="Winged helix-like DNA-binding domain superfamily/Winged helix DNA-binding domain"/>
    <property type="match status" value="2"/>
</dbReference>
<keyword evidence="11" id="KW-0508">mRNA splicing</keyword>
<feature type="domain" description="Helicase C-terminal" evidence="17">
    <location>
        <begin position="731"/>
        <end position="941"/>
    </location>
</feature>
<feature type="domain" description="Helicase ATP-binding" evidence="16">
    <location>
        <begin position="1360"/>
        <end position="1537"/>
    </location>
</feature>
<dbReference type="InterPro" id="IPR041094">
    <property type="entry name" value="Brr2_helicase_PWI"/>
</dbReference>
<keyword evidence="19" id="KW-1185">Reference proteome</keyword>
<protein>
    <recommendedName>
        <fullName evidence="2">RNA helicase</fullName>
        <ecNumber evidence="2">3.6.4.13</ecNumber>
    </recommendedName>
</protein>
<dbReference type="FunFam" id="1.10.10.10:FF:000024">
    <property type="entry name" value="U5 small nuclear ribonucleoprotein helicase"/>
    <property type="match status" value="1"/>
</dbReference>
<dbReference type="SMART" id="SM00973">
    <property type="entry name" value="Sec63"/>
    <property type="match status" value="2"/>
</dbReference>
<dbReference type="Pfam" id="PF21188">
    <property type="entry name" value="BRR2_plug"/>
    <property type="match status" value="1"/>
</dbReference>
<dbReference type="SMART" id="SM00487">
    <property type="entry name" value="DEXDc"/>
    <property type="match status" value="2"/>
</dbReference>
<dbReference type="FunFam" id="2.60.40.150:FF:000048">
    <property type="entry name" value="U5 small nuclear ribonucleoprotein 200 kDa helicase"/>
    <property type="match status" value="1"/>
</dbReference>
<feature type="region of interest" description="Disordered" evidence="15">
    <location>
        <begin position="217"/>
        <end position="256"/>
    </location>
</feature>
<evidence type="ECO:0000259" key="16">
    <source>
        <dbReference type="PROSITE" id="PS51192"/>
    </source>
</evidence>
<keyword evidence="10" id="KW-0694">RNA-binding</keyword>
<evidence type="ECO:0000256" key="4">
    <source>
        <dbReference type="ARBA" id="ARBA00022728"/>
    </source>
</evidence>
<comment type="function">
    <text evidence="14">RNA helicase that plays an essential role in pre-mRNA splicing as component of the U5 snRNP and U4/U6-U5 tri-snRNP complexes. Involved in spliceosome assembly, activation and disassembly.</text>
</comment>
<dbReference type="FunFam" id="2.60.40.150:FF:000004">
    <property type="entry name" value="RNA helicase, activating signal cointegrator 1"/>
    <property type="match status" value="1"/>
</dbReference>
<dbReference type="InterPro" id="IPR011545">
    <property type="entry name" value="DEAD/DEAH_box_helicase_dom"/>
</dbReference>
<dbReference type="Gene3D" id="1.10.3380.10">
    <property type="entry name" value="Sec63 N-terminal domain-like domain"/>
    <property type="match status" value="2"/>
</dbReference>
<keyword evidence="5" id="KW-0677">Repeat</keyword>
<keyword evidence="6" id="KW-0547">Nucleotide-binding</keyword>
<dbReference type="InterPro" id="IPR004179">
    <property type="entry name" value="Sec63-dom"/>
</dbReference>
<dbReference type="GO" id="GO:0006397">
    <property type="term" value="P:mRNA processing"/>
    <property type="evidence" value="ECO:0007669"/>
    <property type="project" value="UniProtKB-KW"/>
</dbReference>
<feature type="region of interest" description="Disordered" evidence="15">
    <location>
        <begin position="383"/>
        <end position="426"/>
    </location>
</feature>
<dbReference type="FunFam" id="3.40.50.300:FF:000368">
    <property type="entry name" value="U5 small nuclear ribonucleoprotein 200 kDa helicase"/>
    <property type="match status" value="1"/>
</dbReference>
<dbReference type="Pfam" id="PF00271">
    <property type="entry name" value="Helicase_C"/>
    <property type="match status" value="1"/>
</dbReference>
<name>A0A8S1ZKW3_ARAAE</name>
<feature type="compositionally biased region" description="Basic and acidic residues" evidence="15">
    <location>
        <begin position="50"/>
        <end position="82"/>
    </location>
</feature>
<dbReference type="InterPro" id="IPR048863">
    <property type="entry name" value="BRR2_plug"/>
</dbReference>
<dbReference type="InterPro" id="IPR035892">
    <property type="entry name" value="C2_domain_sf"/>
</dbReference>
<organism evidence="18 19">
    <name type="scientific">Arabidopsis arenosa</name>
    <name type="common">Sand rock-cress</name>
    <name type="synonym">Cardaminopsis arenosa</name>
    <dbReference type="NCBI Taxonomy" id="38785"/>
    <lineage>
        <taxon>Eukaryota</taxon>
        <taxon>Viridiplantae</taxon>
        <taxon>Streptophyta</taxon>
        <taxon>Embryophyta</taxon>
        <taxon>Tracheophyta</taxon>
        <taxon>Spermatophyta</taxon>
        <taxon>Magnoliopsida</taxon>
        <taxon>eudicotyledons</taxon>
        <taxon>Gunneridae</taxon>
        <taxon>Pentapetalae</taxon>
        <taxon>rosids</taxon>
        <taxon>malvids</taxon>
        <taxon>Brassicales</taxon>
        <taxon>Brassicaceae</taxon>
        <taxon>Camelineae</taxon>
        <taxon>Arabidopsis</taxon>
    </lineage>
</organism>
<evidence type="ECO:0000259" key="17">
    <source>
        <dbReference type="PROSITE" id="PS51194"/>
    </source>
</evidence>